<gene>
    <name evidence="1" type="ORF">PPGU16_71050</name>
</gene>
<dbReference type="EMBL" id="AP023176">
    <property type="protein sequence ID" value="BCF94038.1"/>
    <property type="molecule type" value="Genomic_DNA"/>
</dbReference>
<dbReference type="Proteomes" id="UP000510888">
    <property type="component" value="Plasmid PPGU16_p1"/>
</dbReference>
<reference evidence="1 2" key="1">
    <citation type="journal article" date="2020" name="Genes (Basel)">
        <title>Genomic Comparison of Insect Gut Symbionts from Divergent Burkholderia Subclades.</title>
        <authorList>
            <person name="Takeshita K."/>
            <person name="Kikuchi Y."/>
        </authorList>
    </citation>
    <scope>NUCLEOTIDE SEQUENCE [LARGE SCALE GENOMIC DNA]</scope>
    <source>
        <strain evidence="1 2">PGU16</strain>
        <plasmid evidence="1 2">PPGU16_p1</plasmid>
    </source>
</reference>
<keyword evidence="1" id="KW-0614">Plasmid</keyword>
<dbReference type="AlphaFoldDB" id="A0A7I8C0R6"/>
<keyword evidence="2" id="KW-1185">Reference proteome</keyword>
<proteinExistence type="predicted"/>
<accession>A0A7I8C0R6</accession>
<dbReference type="RefSeq" id="WP_180725578.1">
    <property type="nucleotide sequence ID" value="NZ_AP023176.1"/>
</dbReference>
<name>A0A7I8C0R6_9BURK</name>
<evidence type="ECO:0000313" key="1">
    <source>
        <dbReference type="EMBL" id="BCF94038.1"/>
    </source>
</evidence>
<sequence>MDRVITYRGFEIHVTLTPSGEDLYEVTMQIKGDHKLSIIGERGEVVKLRHGPFTRRWAYLIGEVAGQAAIDVLRGASAATSGS</sequence>
<dbReference type="KEGG" id="plad:PPGU16_71050"/>
<evidence type="ECO:0000313" key="2">
    <source>
        <dbReference type="Proteomes" id="UP000510888"/>
    </source>
</evidence>
<protein>
    <submittedName>
        <fullName evidence="1">Uncharacterized protein</fullName>
    </submittedName>
</protein>
<organism evidence="1 2">
    <name type="scientific">Paraburkholderia largidicola</name>
    <dbReference type="NCBI Taxonomy" id="3014751"/>
    <lineage>
        <taxon>Bacteria</taxon>
        <taxon>Pseudomonadati</taxon>
        <taxon>Pseudomonadota</taxon>
        <taxon>Betaproteobacteria</taxon>
        <taxon>Burkholderiales</taxon>
        <taxon>Burkholderiaceae</taxon>
        <taxon>Paraburkholderia</taxon>
    </lineage>
</organism>
<geneLocation type="plasmid" evidence="1 2">
    <name>PPGU16_p1</name>
</geneLocation>